<dbReference type="InterPro" id="IPR026050">
    <property type="entry name" value="C1GALT1/C1GALT1_chp1"/>
</dbReference>
<comment type="pathway">
    <text evidence="2">Protein modification; protein glycosylation.</text>
</comment>
<organism evidence="14 15">
    <name type="scientific">Coniella lustricola</name>
    <dbReference type="NCBI Taxonomy" id="2025994"/>
    <lineage>
        <taxon>Eukaryota</taxon>
        <taxon>Fungi</taxon>
        <taxon>Dikarya</taxon>
        <taxon>Ascomycota</taxon>
        <taxon>Pezizomycotina</taxon>
        <taxon>Sordariomycetes</taxon>
        <taxon>Sordariomycetidae</taxon>
        <taxon>Diaporthales</taxon>
        <taxon>Schizoparmaceae</taxon>
        <taxon>Coniella</taxon>
    </lineage>
</organism>
<feature type="domain" description="Apple" evidence="12">
    <location>
        <begin position="380"/>
        <end position="419"/>
    </location>
</feature>
<evidence type="ECO:0000313" key="14">
    <source>
        <dbReference type="EMBL" id="PSR76281.1"/>
    </source>
</evidence>
<gene>
    <name evidence="14" type="ORF">BD289DRAFT_337911</name>
</gene>
<keyword evidence="7" id="KW-0812">Transmembrane</keyword>
<dbReference type="OrthoDB" id="414175at2759"/>
<evidence type="ECO:0000256" key="4">
    <source>
        <dbReference type="ARBA" id="ARBA00012557"/>
    </source>
</evidence>
<proteinExistence type="inferred from homology"/>
<keyword evidence="5" id="KW-0328">Glycosyltransferase</keyword>
<evidence type="ECO:0000256" key="8">
    <source>
        <dbReference type="ARBA" id="ARBA00022741"/>
    </source>
</evidence>
<keyword evidence="8" id="KW-0547">Nucleotide-binding</keyword>
<dbReference type="Gene3D" id="3.90.550.50">
    <property type="match status" value="1"/>
</dbReference>
<comment type="similarity">
    <text evidence="3">Belongs to the glycosyltransferase 31 family. Beta3-Gal-T subfamily.</text>
</comment>
<protein>
    <recommendedName>
        <fullName evidence="4">N-acetylgalactosaminide beta-1,3-galactosyltransferase</fullName>
        <ecNumber evidence="4">2.4.1.122</ecNumber>
    </recommendedName>
</protein>
<evidence type="ECO:0000256" key="2">
    <source>
        <dbReference type="ARBA" id="ARBA00004922"/>
    </source>
</evidence>
<dbReference type="InParanoid" id="A0A2T2ZTN0"/>
<evidence type="ECO:0000256" key="5">
    <source>
        <dbReference type="ARBA" id="ARBA00022676"/>
    </source>
</evidence>
<keyword evidence="10" id="KW-1133">Transmembrane helix</keyword>
<name>A0A2T2ZTN0_9PEZI</name>
<dbReference type="GO" id="GO:0016263">
    <property type="term" value="F:glycoprotein-N-acetylgalactosamine 3-beta-galactosyltransferase activity"/>
    <property type="evidence" value="ECO:0007669"/>
    <property type="project" value="UniProtKB-EC"/>
</dbReference>
<dbReference type="Pfam" id="PF02434">
    <property type="entry name" value="Fringe"/>
    <property type="match status" value="1"/>
</dbReference>
<keyword evidence="15" id="KW-1185">Reference proteome</keyword>
<dbReference type="AlphaFoldDB" id="A0A2T2ZTN0"/>
<evidence type="ECO:0000256" key="1">
    <source>
        <dbReference type="ARBA" id="ARBA00004606"/>
    </source>
</evidence>
<evidence type="ECO:0000313" key="15">
    <source>
        <dbReference type="Proteomes" id="UP000241462"/>
    </source>
</evidence>
<dbReference type="InterPro" id="IPR003378">
    <property type="entry name" value="Fringe-like_glycosylTrfase"/>
</dbReference>
<dbReference type="Pfam" id="PF00024">
    <property type="entry name" value="PAN_1"/>
    <property type="match status" value="1"/>
</dbReference>
<dbReference type="PANTHER" id="PTHR23033:SF40">
    <property type="entry name" value="APPLE DOMAIN-CONTAINING PROTEIN"/>
    <property type="match status" value="1"/>
</dbReference>
<dbReference type="PANTHER" id="PTHR23033">
    <property type="entry name" value="BETA1,3-GALACTOSYLTRANSFERASE"/>
    <property type="match status" value="1"/>
</dbReference>
<feature type="non-terminal residue" evidence="14">
    <location>
        <position position="445"/>
    </location>
</feature>
<evidence type="ECO:0000259" key="13">
    <source>
        <dbReference type="Pfam" id="PF02434"/>
    </source>
</evidence>
<keyword evidence="6" id="KW-0808">Transferase</keyword>
<evidence type="ECO:0000256" key="3">
    <source>
        <dbReference type="ARBA" id="ARBA00006462"/>
    </source>
</evidence>
<evidence type="ECO:0000259" key="12">
    <source>
        <dbReference type="Pfam" id="PF00024"/>
    </source>
</evidence>
<sequence>LFLLGLLYLVADYDNPIRLALRFNIHRAMSFIAGPLITGGGGVIVEFPIDWASDVAIILKTGYGTQERAAAWLRALPAEMNPHNVLVIGDFERSIVIEGNRKAEPLEFRVHDVVADVLRHDHDTPMGPRKVLSSQRGDKYRTLTAAVAAGEDELARNLSAAFGWELDAMKFIPGLDLAHRTMPHKKWFILVDDDTYLIQPSLDAVLGSFDSSRPYYLGNAIGDYRQRFAHGGSSVILSHAAMNNLFSTDGTRAATTSARYSLAAARRASLTEIWGDRLLASALLRLGIHIDEDSSRFFNGEQPWATRVRKDRFCAPLATFHRLSAGEMVDVGRVFGSRTTGELVMWIDLWDIYGAPPFELFETRPLRREWDHVGPLDEHTTTIEDVPMAEACLRRCEADGACLAWTWEERRAVCHLSPWITVGREAPEKVSGLHIGRVTELAGVC</sequence>
<dbReference type="GO" id="GO:0000166">
    <property type="term" value="F:nucleotide binding"/>
    <property type="evidence" value="ECO:0007669"/>
    <property type="project" value="UniProtKB-KW"/>
</dbReference>
<feature type="domain" description="Fringe-like glycosyltransferase" evidence="13">
    <location>
        <begin position="182"/>
        <end position="245"/>
    </location>
</feature>
<evidence type="ECO:0000256" key="9">
    <source>
        <dbReference type="ARBA" id="ARBA00022968"/>
    </source>
</evidence>
<dbReference type="InterPro" id="IPR003609">
    <property type="entry name" value="Pan_app"/>
</dbReference>
<feature type="non-terminal residue" evidence="14">
    <location>
        <position position="1"/>
    </location>
</feature>
<dbReference type="STRING" id="2025994.A0A2T2ZTN0"/>
<reference evidence="14 15" key="1">
    <citation type="journal article" date="2018" name="Mycol. Prog.">
        <title>Coniella lustricola, a new species from submerged detritus.</title>
        <authorList>
            <person name="Raudabaugh D.B."/>
            <person name="Iturriaga T."/>
            <person name="Carver A."/>
            <person name="Mondo S."/>
            <person name="Pangilinan J."/>
            <person name="Lipzen A."/>
            <person name="He G."/>
            <person name="Amirebrahimi M."/>
            <person name="Grigoriev I.V."/>
            <person name="Miller A.N."/>
        </authorList>
    </citation>
    <scope>NUCLEOTIDE SEQUENCE [LARGE SCALE GENOMIC DNA]</scope>
    <source>
        <strain evidence="14 15">B22-T-1</strain>
    </source>
</reference>
<keyword evidence="11" id="KW-0472">Membrane</keyword>
<evidence type="ECO:0000256" key="7">
    <source>
        <dbReference type="ARBA" id="ARBA00022692"/>
    </source>
</evidence>
<dbReference type="EC" id="2.4.1.122" evidence="4"/>
<dbReference type="Gene3D" id="3.50.4.10">
    <property type="entry name" value="Hepatocyte Growth Factor"/>
    <property type="match status" value="1"/>
</dbReference>
<keyword evidence="9" id="KW-0735">Signal-anchor</keyword>
<comment type="subcellular location">
    <subcellularLocation>
        <location evidence="1">Membrane</location>
        <topology evidence="1">Single-pass type II membrane protein</topology>
    </subcellularLocation>
</comment>
<dbReference type="Proteomes" id="UP000241462">
    <property type="component" value="Unassembled WGS sequence"/>
</dbReference>
<evidence type="ECO:0000256" key="10">
    <source>
        <dbReference type="ARBA" id="ARBA00022989"/>
    </source>
</evidence>
<dbReference type="GO" id="GO:0016020">
    <property type="term" value="C:membrane"/>
    <property type="evidence" value="ECO:0007669"/>
    <property type="project" value="UniProtKB-SubCell"/>
</dbReference>
<accession>A0A2T2ZTN0</accession>
<evidence type="ECO:0000256" key="6">
    <source>
        <dbReference type="ARBA" id="ARBA00022679"/>
    </source>
</evidence>
<dbReference type="EMBL" id="KZ678715">
    <property type="protein sequence ID" value="PSR76281.1"/>
    <property type="molecule type" value="Genomic_DNA"/>
</dbReference>
<evidence type="ECO:0000256" key="11">
    <source>
        <dbReference type="ARBA" id="ARBA00023136"/>
    </source>
</evidence>